<name>A0A2D2DIT5_9BURK</name>
<dbReference type="OrthoDB" id="9801493at2"/>
<evidence type="ECO:0000256" key="4">
    <source>
        <dbReference type="ARBA" id="ARBA00023295"/>
    </source>
</evidence>
<comment type="catalytic activity">
    <reaction evidence="1">
        <text>Random hydrolysis of (1-&gt;4)-beta-D-mannosidic linkages in mannans, galactomannans and glucomannans.</text>
        <dbReference type="EC" id="3.2.1.78"/>
    </reaction>
</comment>
<dbReference type="Gene3D" id="3.20.20.80">
    <property type="entry name" value="Glycosidases"/>
    <property type="match status" value="1"/>
</dbReference>
<dbReference type="Proteomes" id="UP000229897">
    <property type="component" value="Chromosome"/>
</dbReference>
<evidence type="ECO:0000256" key="5">
    <source>
        <dbReference type="SAM" id="SignalP"/>
    </source>
</evidence>
<accession>A0A2D2DIT5</accession>
<feature type="chain" id="PRO_5013655917" description="mannan endo-1,4-beta-mannosidase" evidence="5">
    <location>
        <begin position="24"/>
        <end position="445"/>
    </location>
</feature>
<evidence type="ECO:0000256" key="3">
    <source>
        <dbReference type="ARBA" id="ARBA00022801"/>
    </source>
</evidence>
<evidence type="ECO:0000259" key="6">
    <source>
        <dbReference type="Pfam" id="PF26410"/>
    </source>
</evidence>
<protein>
    <recommendedName>
        <fullName evidence="2">mannan endo-1,4-beta-mannosidase</fullName>
        <ecNumber evidence="2">3.2.1.78</ecNumber>
    </recommendedName>
</protein>
<sequence length="445" mass="49408">MIKMNQLGAALAMAGLVSGAASAAAPVSAAGKSEFVTVKKTHFARKGKSYYIAGANFWYGGYLGSPSGVGERARLRKELDTMKALGINNVRVLAVSEKTAMTSAVRPATTNGPGKYDEDLLAGLDFLVDELGKRDMTVVLYLNNFWQWSGGMTQYLNWFEGTPAIDPNVTKDYDDYMAKTARFYANKDAQKEFRGTIRKIVGRVNTINGKAYRDDPVIMSWQLANEPRPGNGKASDKEKAVYTKWIAETAQYIHELDKNHLVSSGSEGLAGSAQDAKLFMASHSSKHIDYLTYHLWPKNWGWFDSKKPVESWDGAIAKSRDYLNTHIDMAKTLGKPIVLEEFGLDRDGASFDIKSGTKIRDRFYGEIFELIQRRAANGEPIAGWNFWAWGGAGRAANADYWWKQGNDFMGDPPQEEQGLYSVFDTDASSLALIKDHAAKLRLLQK</sequence>
<dbReference type="RefSeq" id="WP_099874857.1">
    <property type="nucleotide sequence ID" value="NZ_CP024608.1"/>
</dbReference>
<proteinExistence type="predicted"/>
<feature type="signal peptide" evidence="5">
    <location>
        <begin position="1"/>
        <end position="23"/>
    </location>
</feature>
<dbReference type="InterPro" id="IPR045053">
    <property type="entry name" value="MAN-like"/>
</dbReference>
<evidence type="ECO:0000313" key="7">
    <source>
        <dbReference type="EMBL" id="ATQ74882.1"/>
    </source>
</evidence>
<dbReference type="EMBL" id="CP024608">
    <property type="protein sequence ID" value="ATQ74882.1"/>
    <property type="molecule type" value="Genomic_DNA"/>
</dbReference>
<dbReference type="InterPro" id="IPR017853">
    <property type="entry name" value="GH"/>
</dbReference>
<dbReference type="PANTHER" id="PTHR31451:SF40">
    <property type="entry name" value="GLYCOSIDE HYDROLASE FAMILY 5 DOMAIN-CONTAINING PROTEIN"/>
    <property type="match status" value="1"/>
</dbReference>
<dbReference type="GO" id="GO:0016985">
    <property type="term" value="F:mannan endo-1,4-beta-mannosidase activity"/>
    <property type="evidence" value="ECO:0007669"/>
    <property type="project" value="TreeGrafter"/>
</dbReference>
<dbReference type="AlphaFoldDB" id="A0A2D2DIT5"/>
<organism evidence="7 8">
    <name type="scientific">Massilia violaceinigra</name>
    <dbReference type="NCBI Taxonomy" id="2045208"/>
    <lineage>
        <taxon>Bacteria</taxon>
        <taxon>Pseudomonadati</taxon>
        <taxon>Pseudomonadota</taxon>
        <taxon>Betaproteobacteria</taxon>
        <taxon>Burkholderiales</taxon>
        <taxon>Oxalobacteraceae</taxon>
        <taxon>Telluria group</taxon>
        <taxon>Massilia</taxon>
    </lineage>
</organism>
<gene>
    <name evidence="7" type="ORF">CR152_10365</name>
</gene>
<dbReference type="Pfam" id="PF26410">
    <property type="entry name" value="GH5_mannosidase"/>
    <property type="match status" value="1"/>
</dbReference>
<evidence type="ECO:0000256" key="2">
    <source>
        <dbReference type="ARBA" id="ARBA00012706"/>
    </source>
</evidence>
<evidence type="ECO:0000256" key="1">
    <source>
        <dbReference type="ARBA" id="ARBA00001678"/>
    </source>
</evidence>
<keyword evidence="4" id="KW-0326">Glycosidase</keyword>
<reference evidence="7" key="1">
    <citation type="submission" date="2017-10" db="EMBL/GenBank/DDBJ databases">
        <title>Massilia psychrophilum sp. nov., a novel purple-pigmented bacterium isolated from Tianshan glacier, Xinjiang Municipality, China.</title>
        <authorList>
            <person name="Wang H."/>
        </authorList>
    </citation>
    <scope>NUCLEOTIDE SEQUENCE [LARGE SCALE GENOMIC DNA]</scope>
    <source>
        <strain evidence="7">B2</strain>
    </source>
</reference>
<dbReference type="EC" id="3.2.1.78" evidence="2"/>
<dbReference type="GO" id="GO:0000272">
    <property type="term" value="P:polysaccharide catabolic process"/>
    <property type="evidence" value="ECO:0007669"/>
    <property type="project" value="InterPro"/>
</dbReference>
<keyword evidence="8" id="KW-1185">Reference proteome</keyword>
<evidence type="ECO:0000313" key="8">
    <source>
        <dbReference type="Proteomes" id="UP000229897"/>
    </source>
</evidence>
<keyword evidence="3" id="KW-0378">Hydrolase</keyword>
<dbReference type="SUPFAM" id="SSF51445">
    <property type="entry name" value="(Trans)glycosidases"/>
    <property type="match status" value="1"/>
</dbReference>
<keyword evidence="5" id="KW-0732">Signal</keyword>
<dbReference type="PANTHER" id="PTHR31451">
    <property type="match status" value="1"/>
</dbReference>
<feature type="domain" description="Glycoside hydrolase family 5" evidence="6">
    <location>
        <begin position="33"/>
        <end position="445"/>
    </location>
</feature>
<dbReference type="InterPro" id="IPR001547">
    <property type="entry name" value="Glyco_hydro_5"/>
</dbReference>
<dbReference type="KEGG" id="mass:CR152_10365"/>